<keyword evidence="3" id="KW-1185">Reference proteome</keyword>
<sequence length="62" mass="7269">MDVDEEDEQETKRTKPLTTEIIRRTGITMFALLHHRRRRVAVSRQDQVEMNKGTGAKGDWDD</sequence>
<feature type="region of interest" description="Disordered" evidence="1">
    <location>
        <begin position="42"/>
        <end position="62"/>
    </location>
</feature>
<protein>
    <submittedName>
        <fullName evidence="2">Uncharacterized protein</fullName>
    </submittedName>
</protein>
<name>A0A0D7BIV2_9AGAR</name>
<dbReference type="Proteomes" id="UP000054007">
    <property type="component" value="Unassembled WGS sequence"/>
</dbReference>
<dbReference type="AlphaFoldDB" id="A0A0D7BIV2"/>
<accession>A0A0D7BIV2</accession>
<organism evidence="2 3">
    <name type="scientific">Cylindrobasidium torrendii FP15055 ss-10</name>
    <dbReference type="NCBI Taxonomy" id="1314674"/>
    <lineage>
        <taxon>Eukaryota</taxon>
        <taxon>Fungi</taxon>
        <taxon>Dikarya</taxon>
        <taxon>Basidiomycota</taxon>
        <taxon>Agaricomycotina</taxon>
        <taxon>Agaricomycetes</taxon>
        <taxon>Agaricomycetidae</taxon>
        <taxon>Agaricales</taxon>
        <taxon>Marasmiineae</taxon>
        <taxon>Physalacriaceae</taxon>
        <taxon>Cylindrobasidium</taxon>
    </lineage>
</organism>
<reference evidence="2 3" key="1">
    <citation type="journal article" date="2015" name="Fungal Genet. Biol.">
        <title>Evolution of novel wood decay mechanisms in Agaricales revealed by the genome sequences of Fistulina hepatica and Cylindrobasidium torrendii.</title>
        <authorList>
            <person name="Floudas D."/>
            <person name="Held B.W."/>
            <person name="Riley R."/>
            <person name="Nagy L.G."/>
            <person name="Koehler G."/>
            <person name="Ransdell A.S."/>
            <person name="Younus H."/>
            <person name="Chow J."/>
            <person name="Chiniquy J."/>
            <person name="Lipzen A."/>
            <person name="Tritt A."/>
            <person name="Sun H."/>
            <person name="Haridas S."/>
            <person name="LaButti K."/>
            <person name="Ohm R.A."/>
            <person name="Kues U."/>
            <person name="Blanchette R.A."/>
            <person name="Grigoriev I.V."/>
            <person name="Minto R.E."/>
            <person name="Hibbett D.S."/>
        </authorList>
    </citation>
    <scope>NUCLEOTIDE SEQUENCE [LARGE SCALE GENOMIC DNA]</scope>
    <source>
        <strain evidence="2 3">FP15055 ss-10</strain>
    </source>
</reference>
<proteinExistence type="predicted"/>
<gene>
    <name evidence="2" type="ORF">CYLTODRAFT_420641</name>
</gene>
<evidence type="ECO:0000256" key="1">
    <source>
        <dbReference type="SAM" id="MobiDB-lite"/>
    </source>
</evidence>
<evidence type="ECO:0000313" key="2">
    <source>
        <dbReference type="EMBL" id="KIY69571.1"/>
    </source>
</evidence>
<dbReference type="EMBL" id="KN880482">
    <property type="protein sequence ID" value="KIY69571.1"/>
    <property type="molecule type" value="Genomic_DNA"/>
</dbReference>
<evidence type="ECO:0000313" key="3">
    <source>
        <dbReference type="Proteomes" id="UP000054007"/>
    </source>
</evidence>